<feature type="region of interest" description="Disordered" evidence="1">
    <location>
        <begin position="28"/>
        <end position="53"/>
    </location>
</feature>
<dbReference type="EMBL" id="BPLR01013780">
    <property type="protein sequence ID" value="GIY63731.1"/>
    <property type="molecule type" value="Genomic_DNA"/>
</dbReference>
<evidence type="ECO:0000313" key="2">
    <source>
        <dbReference type="EMBL" id="GIY63731.1"/>
    </source>
</evidence>
<dbReference type="AlphaFoldDB" id="A0AAV4V0S1"/>
<name>A0AAV4V0S1_CAEEX</name>
<sequence length="94" mass="10747">MRCFAFHNNLLGTVYLFSQRRLIQTYHPHNNGHPVLRRKPPAPFSRPNGNQERAAPLTAAQGAHRGVTVFIYEPPTTEKGKSLLIHIHLLFFSF</sequence>
<gene>
    <name evidence="2" type="ORF">CEXT_685041</name>
</gene>
<accession>A0AAV4V0S1</accession>
<organism evidence="2 3">
    <name type="scientific">Caerostris extrusa</name>
    <name type="common">Bark spider</name>
    <name type="synonym">Caerostris bankana</name>
    <dbReference type="NCBI Taxonomy" id="172846"/>
    <lineage>
        <taxon>Eukaryota</taxon>
        <taxon>Metazoa</taxon>
        <taxon>Ecdysozoa</taxon>
        <taxon>Arthropoda</taxon>
        <taxon>Chelicerata</taxon>
        <taxon>Arachnida</taxon>
        <taxon>Araneae</taxon>
        <taxon>Araneomorphae</taxon>
        <taxon>Entelegynae</taxon>
        <taxon>Araneoidea</taxon>
        <taxon>Araneidae</taxon>
        <taxon>Caerostris</taxon>
    </lineage>
</organism>
<reference evidence="2 3" key="1">
    <citation type="submission" date="2021-06" db="EMBL/GenBank/DDBJ databases">
        <title>Caerostris extrusa draft genome.</title>
        <authorList>
            <person name="Kono N."/>
            <person name="Arakawa K."/>
        </authorList>
    </citation>
    <scope>NUCLEOTIDE SEQUENCE [LARGE SCALE GENOMIC DNA]</scope>
</reference>
<keyword evidence="3" id="KW-1185">Reference proteome</keyword>
<comment type="caution">
    <text evidence="2">The sequence shown here is derived from an EMBL/GenBank/DDBJ whole genome shotgun (WGS) entry which is preliminary data.</text>
</comment>
<protein>
    <submittedName>
        <fullName evidence="2">Uncharacterized protein</fullName>
    </submittedName>
</protein>
<evidence type="ECO:0000256" key="1">
    <source>
        <dbReference type="SAM" id="MobiDB-lite"/>
    </source>
</evidence>
<evidence type="ECO:0000313" key="3">
    <source>
        <dbReference type="Proteomes" id="UP001054945"/>
    </source>
</evidence>
<dbReference type="Proteomes" id="UP001054945">
    <property type="component" value="Unassembled WGS sequence"/>
</dbReference>
<proteinExistence type="predicted"/>